<keyword evidence="1" id="KW-0175">Coiled coil</keyword>
<sequence>MKKERIEFLFAISYYVLTADDNDFKAFVEVVEKFLETKFREKRIKELKELLKDLSEEEKNEILSIFGNSK</sequence>
<reference evidence="2 3" key="1">
    <citation type="journal article" date="2022" name="Microbiol. Resour. Announc.">
        <title>Complete Genome Sequence of the Hyperthermophilic and Acidophilic Archaeon Saccharolobus caldissimus Strain HS-3T.</title>
        <authorList>
            <person name="Sakai H.D."/>
            <person name="Kurosawa N."/>
        </authorList>
    </citation>
    <scope>NUCLEOTIDE SEQUENCE [LARGE SCALE GENOMIC DNA]</scope>
    <source>
        <strain evidence="2 3">JCM32116</strain>
    </source>
</reference>
<dbReference type="GeneID" id="68865686"/>
<dbReference type="AlphaFoldDB" id="A0AAQ4CQ44"/>
<organism evidence="2 3">
    <name type="scientific">Saccharolobus caldissimus</name>
    <dbReference type="NCBI Taxonomy" id="1702097"/>
    <lineage>
        <taxon>Archaea</taxon>
        <taxon>Thermoproteota</taxon>
        <taxon>Thermoprotei</taxon>
        <taxon>Sulfolobales</taxon>
        <taxon>Sulfolobaceae</taxon>
        <taxon>Saccharolobus</taxon>
    </lineage>
</organism>
<dbReference type="RefSeq" id="WP_229571881.1">
    <property type="nucleotide sequence ID" value="NZ_AP025226.1"/>
</dbReference>
<name>A0AAQ4CQ44_9CREN</name>
<evidence type="ECO:0000313" key="2">
    <source>
        <dbReference type="EMBL" id="BDB97925.1"/>
    </source>
</evidence>
<gene>
    <name evidence="2" type="ORF">SACC_09420</name>
</gene>
<dbReference type="Proteomes" id="UP001319921">
    <property type="component" value="Chromosome"/>
</dbReference>
<feature type="coiled-coil region" evidence="1">
    <location>
        <begin position="37"/>
        <end position="64"/>
    </location>
</feature>
<evidence type="ECO:0000313" key="3">
    <source>
        <dbReference type="Proteomes" id="UP001319921"/>
    </source>
</evidence>
<dbReference type="EMBL" id="AP025226">
    <property type="protein sequence ID" value="BDB97925.1"/>
    <property type="molecule type" value="Genomic_DNA"/>
</dbReference>
<protein>
    <submittedName>
        <fullName evidence="2">Uncharacterized protein</fullName>
    </submittedName>
</protein>
<proteinExistence type="predicted"/>
<evidence type="ECO:0000256" key="1">
    <source>
        <dbReference type="SAM" id="Coils"/>
    </source>
</evidence>
<dbReference type="KEGG" id="scas:SACC_09420"/>
<accession>A0AAQ4CQ44</accession>
<keyword evidence="3" id="KW-1185">Reference proteome</keyword>